<dbReference type="InterPro" id="IPR036259">
    <property type="entry name" value="MFS_trans_sf"/>
</dbReference>
<reference evidence="10" key="1">
    <citation type="submission" date="2022-10" db="EMBL/GenBank/DDBJ databases">
        <title>Culturing micro-colonial fungi from biological soil crusts in the Mojave desert and describing Neophaeococcomyces mojavensis, and introducing the new genera and species Taxawa tesnikishii.</title>
        <authorList>
            <person name="Kurbessoian T."/>
            <person name="Stajich J.E."/>
        </authorList>
    </citation>
    <scope>NUCLEOTIDE SEQUENCE</scope>
    <source>
        <strain evidence="10">TK_35</strain>
    </source>
</reference>
<evidence type="ECO:0000313" key="10">
    <source>
        <dbReference type="EMBL" id="KAJ9642217.1"/>
    </source>
</evidence>
<dbReference type="InterPro" id="IPR003663">
    <property type="entry name" value="Sugar/inositol_transpt"/>
</dbReference>
<dbReference type="InterPro" id="IPR005829">
    <property type="entry name" value="Sugar_transporter_CS"/>
</dbReference>
<dbReference type="AlphaFoldDB" id="A0AA39D2H7"/>
<evidence type="ECO:0000256" key="6">
    <source>
        <dbReference type="ARBA" id="ARBA00023136"/>
    </source>
</evidence>
<keyword evidence="11" id="KW-1185">Reference proteome</keyword>
<organism evidence="10 11">
    <name type="scientific">Knufia peltigerae</name>
    <dbReference type="NCBI Taxonomy" id="1002370"/>
    <lineage>
        <taxon>Eukaryota</taxon>
        <taxon>Fungi</taxon>
        <taxon>Dikarya</taxon>
        <taxon>Ascomycota</taxon>
        <taxon>Pezizomycotina</taxon>
        <taxon>Eurotiomycetes</taxon>
        <taxon>Chaetothyriomycetidae</taxon>
        <taxon>Chaetothyriales</taxon>
        <taxon>Trichomeriaceae</taxon>
        <taxon>Knufia</taxon>
    </lineage>
</organism>
<dbReference type="InterPro" id="IPR020846">
    <property type="entry name" value="MFS_dom"/>
</dbReference>
<evidence type="ECO:0000256" key="5">
    <source>
        <dbReference type="ARBA" id="ARBA00022989"/>
    </source>
</evidence>
<feature type="transmembrane region" description="Helical" evidence="8">
    <location>
        <begin position="108"/>
        <end position="126"/>
    </location>
</feature>
<evidence type="ECO:0000256" key="7">
    <source>
        <dbReference type="SAM" id="MobiDB-lite"/>
    </source>
</evidence>
<feature type="region of interest" description="Disordered" evidence="7">
    <location>
        <begin position="473"/>
        <end position="493"/>
    </location>
</feature>
<dbReference type="Proteomes" id="UP001172681">
    <property type="component" value="Unassembled WGS sequence"/>
</dbReference>
<feature type="transmembrane region" description="Helical" evidence="8">
    <location>
        <begin position="424"/>
        <end position="443"/>
    </location>
</feature>
<feature type="transmembrane region" description="Helical" evidence="8">
    <location>
        <begin position="290"/>
        <end position="311"/>
    </location>
</feature>
<dbReference type="SUPFAM" id="SSF103473">
    <property type="entry name" value="MFS general substrate transporter"/>
    <property type="match status" value="1"/>
</dbReference>
<feature type="domain" description="Major facilitator superfamily (MFS) profile" evidence="9">
    <location>
        <begin position="11"/>
        <end position="447"/>
    </location>
</feature>
<keyword evidence="6 8" id="KW-0472">Membrane</keyword>
<protein>
    <recommendedName>
        <fullName evidence="9">Major facilitator superfamily (MFS) profile domain-containing protein</fullName>
    </recommendedName>
</protein>
<feature type="transmembrane region" description="Helical" evidence="8">
    <location>
        <begin position="323"/>
        <end position="343"/>
    </location>
</feature>
<dbReference type="PANTHER" id="PTHR48022:SF37">
    <property type="entry name" value="MAJOR FACILITATOR SUPERFAMILY (MFS) PROFILE DOMAIN-CONTAINING PROTEIN-RELATED"/>
    <property type="match status" value="1"/>
</dbReference>
<comment type="similarity">
    <text evidence="2">Belongs to the major facilitator superfamily. Sugar transporter (TC 2.A.1.1) family.</text>
</comment>
<dbReference type="InterPro" id="IPR050360">
    <property type="entry name" value="MFS_Sugar_Transporters"/>
</dbReference>
<feature type="transmembrane region" description="Helical" evidence="8">
    <location>
        <begin position="138"/>
        <end position="162"/>
    </location>
</feature>
<dbReference type="EMBL" id="JAPDRN010000010">
    <property type="protein sequence ID" value="KAJ9642217.1"/>
    <property type="molecule type" value="Genomic_DNA"/>
</dbReference>
<comment type="caution">
    <text evidence="10">The sequence shown here is derived from an EMBL/GenBank/DDBJ whole genome shotgun (WGS) entry which is preliminary data.</text>
</comment>
<feature type="transmembrane region" description="Helical" evidence="8">
    <location>
        <begin position="355"/>
        <end position="380"/>
    </location>
</feature>
<gene>
    <name evidence="10" type="ORF">H2204_002586</name>
</gene>
<dbReference type="Pfam" id="PF00083">
    <property type="entry name" value="Sugar_tr"/>
    <property type="match status" value="1"/>
</dbReference>
<feature type="transmembrane region" description="Helical" evidence="8">
    <location>
        <begin position="257"/>
        <end position="278"/>
    </location>
</feature>
<dbReference type="PANTHER" id="PTHR48022">
    <property type="entry name" value="PLASTIDIC GLUCOSE TRANSPORTER 4"/>
    <property type="match status" value="1"/>
</dbReference>
<dbReference type="Gene3D" id="1.20.1250.20">
    <property type="entry name" value="MFS general substrate transporter like domains"/>
    <property type="match status" value="1"/>
</dbReference>
<sequence>MFNMNRYQLLCLAYVTFGSVLYGYDTGITTSVLAYESFLTYFKLNNDTIGAMNSTYYGACVIGNVVLWYLPDKIGRIRSIQFACVVNIVAIVLQAAAQNYAMFLVGRIFGGFCSGMIYTLCPIYASEISPPHIRGRVSMIYAMNVSVAFAITEWMGLGFFYIHGNANWRTLFAIQAVPTAVVAFGSFFMPSSPRWLILKERHDEARAVLQRLHGGPNHDDTFVESEFLQIQSQIKLDREESLGLLAILRRPSYRKRLLLILGFFLFQQLTGTAVLQVYQVIIYRICGFSPSFSLVLVGIWGTVICVAVATMSPWIDRIGRRQTLFLAYAFMIPGSLLVVIMWARFEAGGNKDLGLAKGIIFGMFFVIFGFGGTTNTFAACYPAEILPTSIRAVGVAAGYGIYMAFAVMLVQVTPLAIASISWKFFLIFVICDFIYVIIFYFFYPETKDKTLEEIEAIFGDKVAVTLEEASEKITHEQEHFEGESKPEPGRVEA</sequence>
<evidence type="ECO:0000256" key="3">
    <source>
        <dbReference type="ARBA" id="ARBA00022448"/>
    </source>
</evidence>
<feature type="transmembrane region" description="Helical" evidence="8">
    <location>
        <begin position="50"/>
        <end position="70"/>
    </location>
</feature>
<dbReference type="PROSITE" id="PS50850">
    <property type="entry name" value="MFS"/>
    <property type="match status" value="1"/>
</dbReference>
<dbReference type="PRINTS" id="PR00171">
    <property type="entry name" value="SUGRTRNSPORT"/>
</dbReference>
<keyword evidence="5 8" id="KW-1133">Transmembrane helix</keyword>
<evidence type="ECO:0000256" key="2">
    <source>
        <dbReference type="ARBA" id="ARBA00010992"/>
    </source>
</evidence>
<name>A0AA39D2H7_9EURO</name>
<proteinExistence type="inferred from homology"/>
<accession>A0AA39D2H7</accession>
<dbReference type="PROSITE" id="PS00217">
    <property type="entry name" value="SUGAR_TRANSPORT_2"/>
    <property type="match status" value="1"/>
</dbReference>
<evidence type="ECO:0000256" key="4">
    <source>
        <dbReference type="ARBA" id="ARBA00022692"/>
    </source>
</evidence>
<feature type="transmembrane region" description="Helical" evidence="8">
    <location>
        <begin position="392"/>
        <end position="412"/>
    </location>
</feature>
<evidence type="ECO:0000259" key="9">
    <source>
        <dbReference type="PROSITE" id="PS50850"/>
    </source>
</evidence>
<dbReference type="PROSITE" id="PS00216">
    <property type="entry name" value="SUGAR_TRANSPORT_1"/>
    <property type="match status" value="1"/>
</dbReference>
<keyword evidence="3" id="KW-0813">Transport</keyword>
<dbReference type="InterPro" id="IPR005828">
    <property type="entry name" value="MFS_sugar_transport-like"/>
</dbReference>
<dbReference type="GO" id="GO:0016020">
    <property type="term" value="C:membrane"/>
    <property type="evidence" value="ECO:0007669"/>
    <property type="project" value="UniProtKB-SubCell"/>
</dbReference>
<evidence type="ECO:0000313" key="11">
    <source>
        <dbReference type="Proteomes" id="UP001172681"/>
    </source>
</evidence>
<evidence type="ECO:0000256" key="8">
    <source>
        <dbReference type="SAM" id="Phobius"/>
    </source>
</evidence>
<evidence type="ECO:0000256" key="1">
    <source>
        <dbReference type="ARBA" id="ARBA00004141"/>
    </source>
</evidence>
<keyword evidence="4 8" id="KW-0812">Transmembrane</keyword>
<dbReference type="FunFam" id="1.20.1250.20:FF:000134">
    <property type="entry name" value="MFS sugar transporter protein"/>
    <property type="match status" value="1"/>
</dbReference>
<dbReference type="GO" id="GO:0005351">
    <property type="term" value="F:carbohydrate:proton symporter activity"/>
    <property type="evidence" value="ECO:0007669"/>
    <property type="project" value="TreeGrafter"/>
</dbReference>
<comment type="subcellular location">
    <subcellularLocation>
        <location evidence="1">Membrane</location>
        <topology evidence="1">Multi-pass membrane protein</topology>
    </subcellularLocation>
</comment>